<dbReference type="OrthoDB" id="4966777at2"/>
<evidence type="ECO:0000313" key="3">
    <source>
        <dbReference type="Proteomes" id="UP000320876"/>
    </source>
</evidence>
<dbReference type="InterPro" id="IPR043917">
    <property type="entry name" value="DUF5753"/>
</dbReference>
<dbReference type="GO" id="GO:0003677">
    <property type="term" value="F:DNA binding"/>
    <property type="evidence" value="ECO:0007669"/>
    <property type="project" value="InterPro"/>
</dbReference>
<organism evidence="2 3">
    <name type="scientific">Amycolatopsis cihanbeyliensis</name>
    <dbReference type="NCBI Taxonomy" id="1128664"/>
    <lineage>
        <taxon>Bacteria</taxon>
        <taxon>Bacillati</taxon>
        <taxon>Actinomycetota</taxon>
        <taxon>Actinomycetes</taxon>
        <taxon>Pseudonocardiales</taxon>
        <taxon>Pseudonocardiaceae</taxon>
        <taxon>Amycolatopsis</taxon>
    </lineage>
</organism>
<dbReference type="InterPro" id="IPR010982">
    <property type="entry name" value="Lambda_DNA-bd_dom_sf"/>
</dbReference>
<comment type="caution">
    <text evidence="2">The sequence shown here is derived from an EMBL/GenBank/DDBJ whole genome shotgun (WGS) entry which is preliminary data.</text>
</comment>
<feature type="domain" description="HTH cro/C1-type" evidence="1">
    <location>
        <begin position="19"/>
        <end position="73"/>
    </location>
</feature>
<evidence type="ECO:0000259" key="1">
    <source>
        <dbReference type="PROSITE" id="PS50943"/>
    </source>
</evidence>
<evidence type="ECO:0000313" key="2">
    <source>
        <dbReference type="EMBL" id="TQJ00614.1"/>
    </source>
</evidence>
<dbReference type="RefSeq" id="WP_141995522.1">
    <property type="nucleotide sequence ID" value="NZ_VFML01000001.1"/>
</dbReference>
<dbReference type="Proteomes" id="UP000320876">
    <property type="component" value="Unassembled WGS sequence"/>
</dbReference>
<name>A0A542DC14_AMYCI</name>
<dbReference type="Gene3D" id="1.10.260.40">
    <property type="entry name" value="lambda repressor-like DNA-binding domains"/>
    <property type="match status" value="1"/>
</dbReference>
<dbReference type="InterPro" id="IPR001387">
    <property type="entry name" value="Cro/C1-type_HTH"/>
</dbReference>
<gene>
    <name evidence="2" type="ORF">FB471_0251</name>
</gene>
<keyword evidence="3" id="KW-1185">Reference proteome</keyword>
<sequence>MSLDPARAGEDRVNLAEALRDLRRASGLSGERLAGRCQMSQSKISRIETGRLLPSILDVERILTAIEVDEALKAELLTLARTANAEYQDIRASVRRGLHYRQWDLAALEAESTHMRHFLPALITGLLQVPEYVRAGLSRAGDRAPVDTSRAVTLKLERQAILHDESKRFEFLLTEQAARWQFCEPSIMALQMDRLVSLSRLPAVALGILPLTTQIPEGPMHTFVAYDARLVTVELFSGQLVLRDPKDVESYRELFDFLAAHALWGAEARGFLRRLAEGFRANGNSDAGS</sequence>
<proteinExistence type="predicted"/>
<accession>A0A542DC14</accession>
<dbReference type="EMBL" id="VFML01000001">
    <property type="protein sequence ID" value="TQJ00614.1"/>
    <property type="molecule type" value="Genomic_DNA"/>
</dbReference>
<dbReference type="SMART" id="SM00530">
    <property type="entry name" value="HTH_XRE"/>
    <property type="match status" value="1"/>
</dbReference>
<dbReference type="SUPFAM" id="SSF47413">
    <property type="entry name" value="lambda repressor-like DNA-binding domains"/>
    <property type="match status" value="1"/>
</dbReference>
<dbReference type="Pfam" id="PF13560">
    <property type="entry name" value="HTH_31"/>
    <property type="match status" value="1"/>
</dbReference>
<dbReference type="Pfam" id="PF19054">
    <property type="entry name" value="DUF5753"/>
    <property type="match status" value="1"/>
</dbReference>
<dbReference type="PROSITE" id="PS50943">
    <property type="entry name" value="HTH_CROC1"/>
    <property type="match status" value="1"/>
</dbReference>
<reference evidence="2 3" key="1">
    <citation type="submission" date="2019-06" db="EMBL/GenBank/DDBJ databases">
        <title>Sequencing the genomes of 1000 actinobacteria strains.</title>
        <authorList>
            <person name="Klenk H.-P."/>
        </authorList>
    </citation>
    <scope>NUCLEOTIDE SEQUENCE [LARGE SCALE GENOMIC DNA]</scope>
    <source>
        <strain evidence="2 3">DSM 45679</strain>
    </source>
</reference>
<dbReference type="CDD" id="cd00093">
    <property type="entry name" value="HTH_XRE"/>
    <property type="match status" value="1"/>
</dbReference>
<protein>
    <submittedName>
        <fullName evidence="2">Helix-turn-helix protein</fullName>
    </submittedName>
</protein>
<dbReference type="AlphaFoldDB" id="A0A542DC14"/>